<evidence type="ECO:0000256" key="1">
    <source>
        <dbReference type="ARBA" id="ARBA00023125"/>
    </source>
</evidence>
<dbReference type="InterPro" id="IPR011109">
    <property type="entry name" value="DNA_bind_recombinase_dom"/>
</dbReference>
<sequence>MTKRVAVLERVSTEEQVNGYGLEVQDTACMAYVKQKGWTLHDVYKDEGVSGSRTSRPGFDRLMEDAKAGKIDVVVVHKFDRVGRTGRAFWRWIWQLEDLEIAIVSVTQEIDTTTTHGKLMLQQYAAFAELEYNLIRERTQAGLQAKANAGGWLGGQPPYGYRIEGKGKRGSVLIIDEHEARVLRLMWSMAVGEALNTREMASRLNAQELYTRSGVPWSHTNLRAKLLADSTTKAIVTFRNPNRSKAGHGAKLNKDGLPKHGESVVIPLAPIFTPEEVADLVRAMGRLANGAPKSKPYGYPLSKRLFNACGGHYVGMKRTGRPGRWYRCSGKAPRWPGGPQCDCDAVDADAIEVAVWCEVVKLLGDPDRLQAMAAEWIGMTAGDQTSHADRIGDLDRQIVDRQKALATMVVDYAKAGLPAVTVQAATRALTEELDQLRAMRAEAASWLAETEAADQRAKDLQALALVARERLHDMTPDEQGEILALLDVKVTITGPVPRPRLGAACSLTQSFRDAGRLVPDELTDNEWAAVEPMVKAWEPAAHRLLPGRDVVNALLYKARTGIRWRDMPERFGNGSSIHSRYKRWADDGTWSCILDALPREGVPAHVPNLVPPLRVEGRVDPRMVAGTQADTRGMGVPGPCTSGLSAGVHELLRGEAVVVTDAAEVVEMVGEIGADLAPVRRGHALPRDGLAPAAARVLEALPGRGEATVEALSAAAGAAVPDTLGRLHELRALGFVEHTETGWALVRTADGGGTGRVC</sequence>
<dbReference type="SMART" id="SM00857">
    <property type="entry name" value="Resolvase"/>
    <property type="match status" value="1"/>
</dbReference>
<gene>
    <name evidence="5" type="ORF">SAMN05216267_1015114</name>
</gene>
<dbReference type="InterPro" id="IPR036162">
    <property type="entry name" value="Resolvase-like_N_sf"/>
</dbReference>
<keyword evidence="2" id="KW-0233">DNA recombination</keyword>
<dbReference type="Gene3D" id="3.90.1750.20">
    <property type="entry name" value="Putative Large Serine Recombinase, Chain B, Domain 2"/>
    <property type="match status" value="1"/>
</dbReference>
<organism evidence="5 6">
    <name type="scientific">Actinacidiphila rubida</name>
    <dbReference type="NCBI Taxonomy" id="310780"/>
    <lineage>
        <taxon>Bacteria</taxon>
        <taxon>Bacillati</taxon>
        <taxon>Actinomycetota</taxon>
        <taxon>Actinomycetes</taxon>
        <taxon>Kitasatosporales</taxon>
        <taxon>Streptomycetaceae</taxon>
        <taxon>Actinacidiphila</taxon>
    </lineage>
</organism>
<feature type="domain" description="Resolvase/invertase-type recombinase catalytic" evidence="3">
    <location>
        <begin position="4"/>
        <end position="150"/>
    </location>
</feature>
<dbReference type="AlphaFoldDB" id="A0A1H8L999"/>
<accession>A0A1H8L999</accession>
<dbReference type="GO" id="GO:0000150">
    <property type="term" value="F:DNA strand exchange activity"/>
    <property type="evidence" value="ECO:0007669"/>
    <property type="project" value="InterPro"/>
</dbReference>
<evidence type="ECO:0000259" key="3">
    <source>
        <dbReference type="PROSITE" id="PS51736"/>
    </source>
</evidence>
<dbReference type="PANTHER" id="PTHR30461:SF2">
    <property type="entry name" value="SERINE RECOMBINASE PINE-RELATED"/>
    <property type="match status" value="1"/>
</dbReference>
<dbReference type="InterPro" id="IPR025161">
    <property type="entry name" value="IS402-like_dom"/>
</dbReference>
<dbReference type="Pfam" id="PF13340">
    <property type="entry name" value="DUF4096"/>
    <property type="match status" value="1"/>
</dbReference>
<reference evidence="5 6" key="1">
    <citation type="submission" date="2016-10" db="EMBL/GenBank/DDBJ databases">
        <authorList>
            <person name="de Groot N.N."/>
        </authorList>
    </citation>
    <scope>NUCLEOTIDE SEQUENCE [LARGE SCALE GENOMIC DNA]</scope>
    <source>
        <strain evidence="5 6">CGMCC 4.2026</strain>
    </source>
</reference>
<dbReference type="Pfam" id="PF00239">
    <property type="entry name" value="Resolvase"/>
    <property type="match status" value="1"/>
</dbReference>
<evidence type="ECO:0000313" key="6">
    <source>
        <dbReference type="Proteomes" id="UP000181951"/>
    </source>
</evidence>
<evidence type="ECO:0000259" key="4">
    <source>
        <dbReference type="PROSITE" id="PS51737"/>
    </source>
</evidence>
<proteinExistence type="predicted"/>
<dbReference type="PROSITE" id="PS51737">
    <property type="entry name" value="RECOMBINASE_DNA_BIND"/>
    <property type="match status" value="1"/>
</dbReference>
<dbReference type="PROSITE" id="PS51736">
    <property type="entry name" value="RECOMBINASES_3"/>
    <property type="match status" value="1"/>
</dbReference>
<keyword evidence="1" id="KW-0238">DNA-binding</keyword>
<dbReference type="SUPFAM" id="SSF53041">
    <property type="entry name" value="Resolvase-like"/>
    <property type="match status" value="1"/>
</dbReference>
<keyword evidence="6" id="KW-1185">Reference proteome</keyword>
<protein>
    <submittedName>
        <fullName evidence="5">Site-specific DNA recombinase</fullName>
    </submittedName>
</protein>
<feature type="domain" description="Recombinase" evidence="4">
    <location>
        <begin position="158"/>
        <end position="290"/>
    </location>
</feature>
<evidence type="ECO:0000313" key="5">
    <source>
        <dbReference type="EMBL" id="SEO01705.1"/>
    </source>
</evidence>
<dbReference type="Gene3D" id="3.40.50.1390">
    <property type="entry name" value="Resolvase, N-terminal catalytic domain"/>
    <property type="match status" value="1"/>
</dbReference>
<dbReference type="CDD" id="cd00338">
    <property type="entry name" value="Ser_Recombinase"/>
    <property type="match status" value="1"/>
</dbReference>
<name>A0A1H8L999_9ACTN</name>
<dbReference type="InterPro" id="IPR038109">
    <property type="entry name" value="DNA_bind_recomb_sf"/>
</dbReference>
<dbReference type="OrthoDB" id="4546548at2"/>
<dbReference type="InterPro" id="IPR050639">
    <property type="entry name" value="SSR_resolvase"/>
</dbReference>
<evidence type="ECO:0000256" key="2">
    <source>
        <dbReference type="ARBA" id="ARBA00023172"/>
    </source>
</evidence>
<dbReference type="Proteomes" id="UP000181951">
    <property type="component" value="Unassembled WGS sequence"/>
</dbReference>
<dbReference type="STRING" id="310780.SAMN05216267_1015114"/>
<dbReference type="EMBL" id="FODD01000015">
    <property type="protein sequence ID" value="SEO01705.1"/>
    <property type="molecule type" value="Genomic_DNA"/>
</dbReference>
<dbReference type="GO" id="GO:0003677">
    <property type="term" value="F:DNA binding"/>
    <property type="evidence" value="ECO:0007669"/>
    <property type="project" value="UniProtKB-KW"/>
</dbReference>
<dbReference type="InterPro" id="IPR006119">
    <property type="entry name" value="Resolv_N"/>
</dbReference>
<dbReference type="PANTHER" id="PTHR30461">
    <property type="entry name" value="DNA-INVERTASE FROM LAMBDOID PROPHAGE"/>
    <property type="match status" value="1"/>
</dbReference>